<feature type="transmembrane region" description="Helical" evidence="7">
    <location>
        <begin position="126"/>
        <end position="147"/>
    </location>
</feature>
<comment type="similarity">
    <text evidence="7">Belongs to the binding-protein-dependent transport system permease family.</text>
</comment>
<dbReference type="GO" id="GO:0005886">
    <property type="term" value="C:plasma membrane"/>
    <property type="evidence" value="ECO:0007669"/>
    <property type="project" value="UniProtKB-SubCell"/>
</dbReference>
<dbReference type="GO" id="GO:0055085">
    <property type="term" value="P:transmembrane transport"/>
    <property type="evidence" value="ECO:0007669"/>
    <property type="project" value="InterPro"/>
</dbReference>
<protein>
    <submittedName>
        <fullName evidence="9">ABC transporter permease</fullName>
    </submittedName>
</protein>
<feature type="transmembrane region" description="Helical" evidence="7">
    <location>
        <begin position="64"/>
        <end position="86"/>
    </location>
</feature>
<comment type="subcellular location">
    <subcellularLocation>
        <location evidence="1 7">Cell membrane</location>
        <topology evidence="1 7">Multi-pass membrane protein</topology>
    </subcellularLocation>
</comment>
<feature type="transmembrane region" description="Helical" evidence="7">
    <location>
        <begin position="320"/>
        <end position="339"/>
    </location>
</feature>
<keyword evidence="2 7" id="KW-0813">Transport</keyword>
<organism evidence="9 10">
    <name type="scientific">Bifidobacterium goeldii</name>
    <dbReference type="NCBI Taxonomy" id="2306975"/>
    <lineage>
        <taxon>Bacteria</taxon>
        <taxon>Bacillati</taxon>
        <taxon>Actinomycetota</taxon>
        <taxon>Actinomycetes</taxon>
        <taxon>Bifidobacteriales</taxon>
        <taxon>Bifidobacteriaceae</taxon>
        <taxon>Bifidobacterium</taxon>
    </lineage>
</organism>
<keyword evidence="5 7" id="KW-1133">Transmembrane helix</keyword>
<keyword evidence="4 7" id="KW-0812">Transmembrane</keyword>
<evidence type="ECO:0000256" key="3">
    <source>
        <dbReference type="ARBA" id="ARBA00022475"/>
    </source>
</evidence>
<feature type="domain" description="ABC transmembrane type-1" evidence="8">
    <location>
        <begin position="122"/>
        <end position="336"/>
    </location>
</feature>
<evidence type="ECO:0000313" key="10">
    <source>
        <dbReference type="Proteomes" id="UP000287533"/>
    </source>
</evidence>
<dbReference type="PANTHER" id="PTHR30193:SF1">
    <property type="entry name" value="ABC TRANSPORTER PERMEASE PROTEIN YESP-RELATED"/>
    <property type="match status" value="1"/>
</dbReference>
<dbReference type="InterPro" id="IPR000515">
    <property type="entry name" value="MetI-like"/>
</dbReference>
<feature type="transmembrane region" description="Helical" evidence="7">
    <location>
        <begin position="216"/>
        <end position="236"/>
    </location>
</feature>
<evidence type="ECO:0000313" key="9">
    <source>
        <dbReference type="EMBL" id="RSX54175.1"/>
    </source>
</evidence>
<dbReference type="EMBL" id="QXGL01000001">
    <property type="protein sequence ID" value="RSX54175.1"/>
    <property type="molecule type" value="Genomic_DNA"/>
</dbReference>
<evidence type="ECO:0000256" key="2">
    <source>
        <dbReference type="ARBA" id="ARBA00022448"/>
    </source>
</evidence>
<keyword evidence="6 7" id="KW-0472">Membrane</keyword>
<dbReference type="OrthoDB" id="3238099at2"/>
<feature type="transmembrane region" description="Helical" evidence="7">
    <location>
        <begin position="256"/>
        <end position="275"/>
    </location>
</feature>
<dbReference type="InterPro" id="IPR051393">
    <property type="entry name" value="ABC_transporter_permease"/>
</dbReference>
<keyword evidence="3" id="KW-1003">Cell membrane</keyword>
<feature type="transmembrane region" description="Helical" evidence="7">
    <location>
        <begin position="186"/>
        <end position="204"/>
    </location>
</feature>
<keyword evidence="10" id="KW-1185">Reference proteome</keyword>
<feature type="transmembrane region" description="Helical" evidence="7">
    <location>
        <begin position="159"/>
        <end position="180"/>
    </location>
</feature>
<dbReference type="Gene3D" id="1.10.3720.10">
    <property type="entry name" value="MetI-like"/>
    <property type="match status" value="1"/>
</dbReference>
<name>A0A430FMX0_9BIFI</name>
<dbReference type="CDD" id="cd06261">
    <property type="entry name" value="TM_PBP2"/>
    <property type="match status" value="1"/>
</dbReference>
<evidence type="ECO:0000259" key="8">
    <source>
        <dbReference type="PROSITE" id="PS50928"/>
    </source>
</evidence>
<evidence type="ECO:0000256" key="4">
    <source>
        <dbReference type="ARBA" id="ARBA00022692"/>
    </source>
</evidence>
<reference evidence="9 10" key="1">
    <citation type="submission" date="2018-09" db="EMBL/GenBank/DDBJ databases">
        <title>Characterization of the phylogenetic diversity of five novel species belonging to the genus Bifidobacterium.</title>
        <authorList>
            <person name="Lugli G.A."/>
            <person name="Duranti S."/>
            <person name="Milani C."/>
        </authorList>
    </citation>
    <scope>NUCLEOTIDE SEQUENCE [LARGE SCALE GENOMIC DNA]</scope>
    <source>
        <strain evidence="9 10">2034B</strain>
    </source>
</reference>
<dbReference type="AlphaFoldDB" id="A0A430FMX0"/>
<gene>
    <name evidence="9" type="ORF">D2E25_0483</name>
</gene>
<dbReference type="Proteomes" id="UP000287533">
    <property type="component" value="Unassembled WGS sequence"/>
</dbReference>
<accession>A0A430FMX0</accession>
<proteinExistence type="inferred from homology"/>
<evidence type="ECO:0000256" key="7">
    <source>
        <dbReference type="RuleBase" id="RU363032"/>
    </source>
</evidence>
<dbReference type="InterPro" id="IPR035906">
    <property type="entry name" value="MetI-like_sf"/>
</dbReference>
<dbReference type="PANTHER" id="PTHR30193">
    <property type="entry name" value="ABC TRANSPORTER PERMEASE PROTEIN"/>
    <property type="match status" value="1"/>
</dbReference>
<dbReference type="SUPFAM" id="SSF161098">
    <property type="entry name" value="MetI-like"/>
    <property type="match status" value="1"/>
</dbReference>
<evidence type="ECO:0000256" key="6">
    <source>
        <dbReference type="ARBA" id="ARBA00023136"/>
    </source>
</evidence>
<evidence type="ECO:0000256" key="5">
    <source>
        <dbReference type="ARBA" id="ARBA00022989"/>
    </source>
</evidence>
<comment type="caution">
    <text evidence="9">The sequence shown here is derived from an EMBL/GenBank/DDBJ whole genome shotgun (WGS) entry which is preliminary data.</text>
</comment>
<evidence type="ECO:0000256" key="1">
    <source>
        <dbReference type="ARBA" id="ARBA00004651"/>
    </source>
</evidence>
<dbReference type="Pfam" id="PF00528">
    <property type="entry name" value="BPD_transp_1"/>
    <property type="match status" value="1"/>
</dbReference>
<sequence length="348" mass="38589">MCVGNQFGNFGNTDRGSASRLYREWHRANDGDTEQEDIVSSFAEFGVLVNNRHKPKDKPADTKVALGFLAPWLIGAVCLSLIPMLYSLVISFTKYNMIKPPQFVGLMNYRHMIADPRFINSLTVTLTYVIVSVPLQLVAALALAVLLDRGMRGLAFYRSAFYLPSMLGGSVAVAVLWKMVFGADGLFNAFLGIFGIDTTMSWIANPDTANWTLMALHVWQFGSPMVIFLAGLRQIPRELYEAASVDGAGTWRQFRSITLPMLSPIIFFNLVMSVINSFQTFTQAYVVSGGTGGPSDSTLFYTLYLYQQGFASLRMGYASALAWIMVLIVAALTGMNFALSKFWVHYDD</sequence>
<dbReference type="PROSITE" id="PS50928">
    <property type="entry name" value="ABC_TM1"/>
    <property type="match status" value="1"/>
</dbReference>